<dbReference type="CTD" id="108717843"/>
<dbReference type="PaxDb" id="8355-A0A1L8G235"/>
<dbReference type="InterPro" id="IPR039635">
    <property type="entry name" value="ERMARD"/>
</dbReference>
<sequence>MLEPSTVSTCLSPAVHYMICKVGFELQGSYDIRRILTIDNEVCWEALSENMCYKATGEFLDFIQSIRQLGPLCQAVHTHFTSLSSTEFEEQFGWCFHWTENTELFLRAFKALKSLSGVNISLSMMKVTSCLERSLGDVYLMVGKECPFLLRDLLASTELAAILSKPVMDVLKVFLGSPESLNLRNILWHGFASPDDIPAKYCSTLLLLTAGLGQLLKTYLSLTHLPLEHRPYFLLNSPKDMQVFPSISDKALFAAELLIVKSKFALPHMTSFWIEAIAAFQQGRYADCVILLLPQLECSLRLVFTVVNKCPNRMLTAESAVLYTTFDEILTEQLDSGSENQVPYTLGEPAMEFLLDFLNHQEGPRIRDHLSHGEIQLNEFPKEIANQLMFFSLVMLYKNVEHEDVFFKEMADVFNPLINAVESYKSMFHPIALLQKQVIECCDSLQEWTHLPSPPDHSEQVRKVEGSADPGMLFTHETLYIISLHKHQIKDFTDVEDLDYCILTDKFTTMTNLCNKHIKKLFCHRWVVEVVGILRKVSTQLYLISRNVIFISELRYEQWMQKALRSRQRQNYIRMLYSIKILTPILRLFVMLVIVNMQNIHTILEKNLVDYQKYIKYLKSILQYAENMSSYTSFEKNRWDETIELTRRILLKITTFNDKHELSQAIKDNQP</sequence>
<dbReference type="AlphaFoldDB" id="A0A1L8G235"/>
<dbReference type="Pfam" id="PF13910">
    <property type="entry name" value="DUF4209"/>
    <property type="match status" value="1"/>
</dbReference>
<dbReference type="STRING" id="8355.A0A1L8G235"/>
<evidence type="ECO:0000313" key="1">
    <source>
        <dbReference type="Proteomes" id="UP000186698"/>
    </source>
</evidence>
<dbReference type="OMA" id="QRGEVCW"/>
<protein>
    <submittedName>
        <fullName evidence="2">Endoplasmic reticulum membrane-associated RNA degradation protein isoform X1</fullName>
    </submittedName>
</protein>
<reference evidence="2" key="1">
    <citation type="submission" date="2025-08" db="UniProtKB">
        <authorList>
            <consortium name="RefSeq"/>
        </authorList>
    </citation>
    <scope>IDENTIFICATION</scope>
    <source>
        <strain evidence="2">J_2021</strain>
        <tissue evidence="2">Erythrocytes</tissue>
    </source>
</reference>
<dbReference type="RefSeq" id="XP_018120724.1">
    <property type="nucleotide sequence ID" value="XM_018265235.2"/>
</dbReference>
<dbReference type="KEGG" id="xla:108717843"/>
<evidence type="ECO:0000313" key="3">
    <source>
        <dbReference type="Xenbase" id="XB-GENE-6488156"/>
    </source>
</evidence>
<organism evidence="1 2">
    <name type="scientific">Xenopus laevis</name>
    <name type="common">African clawed frog</name>
    <dbReference type="NCBI Taxonomy" id="8355"/>
    <lineage>
        <taxon>Eukaryota</taxon>
        <taxon>Metazoa</taxon>
        <taxon>Chordata</taxon>
        <taxon>Craniata</taxon>
        <taxon>Vertebrata</taxon>
        <taxon>Euteleostomi</taxon>
        <taxon>Amphibia</taxon>
        <taxon>Batrachia</taxon>
        <taxon>Anura</taxon>
        <taxon>Pipoidea</taxon>
        <taxon>Pipidae</taxon>
        <taxon>Xenopodinae</taxon>
        <taxon>Xenopus</taxon>
        <taxon>Xenopus</taxon>
    </lineage>
</organism>
<dbReference type="Proteomes" id="UP000186698">
    <property type="component" value="Chromosome 5S"/>
</dbReference>
<dbReference type="OrthoDB" id="49386at2759"/>
<name>A0A1L8G235_XENLA</name>
<evidence type="ECO:0000313" key="2">
    <source>
        <dbReference type="RefSeq" id="XP_018120724.1"/>
    </source>
</evidence>
<accession>A0A1L8G235</accession>
<dbReference type="Bgee" id="108717843">
    <property type="expression patterns" value="Expressed in egg cell and 19 other cell types or tissues"/>
</dbReference>
<dbReference type="GeneID" id="108717843"/>
<dbReference type="AGR" id="Xenbase:XB-GENE-6488156"/>
<gene>
    <name evidence="2 3" type="primary">ermard.S</name>
</gene>
<dbReference type="PANTHER" id="PTHR31701">
    <property type="entry name" value="ENDOPLASMIC RETICULUM MEMBRANE-ASSOCIATED RNA DEGRADATION PROTEIN"/>
    <property type="match status" value="1"/>
</dbReference>
<dbReference type="PANTHER" id="PTHR31701:SF2">
    <property type="entry name" value="ENDOPLASMIC RETICULUM MEMBRANE-ASSOCIATED RNA DEGRADATION PROTEIN"/>
    <property type="match status" value="1"/>
</dbReference>
<keyword evidence="1" id="KW-1185">Reference proteome</keyword>
<dbReference type="InterPro" id="IPR025209">
    <property type="entry name" value="DUF4209"/>
</dbReference>
<proteinExistence type="predicted"/>
<dbReference type="Xenbase" id="XB-GENE-6488156">
    <property type="gene designation" value="ermard.S"/>
</dbReference>